<evidence type="ECO:0000313" key="2">
    <source>
        <dbReference type="EMBL" id="GAA3383306.1"/>
    </source>
</evidence>
<dbReference type="Proteomes" id="UP001501676">
    <property type="component" value="Unassembled WGS sequence"/>
</dbReference>
<keyword evidence="3" id="KW-1185">Reference proteome</keyword>
<proteinExistence type="predicted"/>
<evidence type="ECO:0000313" key="3">
    <source>
        <dbReference type="Proteomes" id="UP001501676"/>
    </source>
</evidence>
<sequence>MLIDAVTHARIDVLPDRTAATLADWLREHPGTRIVCRDGSSTYAEAIRDGAPDAIQVSDRWHLWHGLAVAAGKAVVAHSACWHDGPDRVTTAREKRTRERHTAVHALLQEGVGLLECARRLGWGLNTVKRYARVQAADALARPPQYRRTMVDPYRDHLRKRLAEQPGVPVTHLLAEIRELGYPGSANLLVRYLKQGRADPEKTPPSPRRLVGWLLTRPGDLPDHRKRHLDELTGACPQMTALAARIREFAAILAQRRGRDLQAWMTAVLADDLPALHRYVDGLRNDLPAVIAGLTLAHSNGPIEGANNKVKLLKRQMFGRAGFPLLRQRILLA</sequence>
<dbReference type="PROSITE" id="PS50531">
    <property type="entry name" value="HTH_IS21"/>
    <property type="match status" value="1"/>
</dbReference>
<organism evidence="2 3">
    <name type="scientific">Cryptosporangium minutisporangium</name>
    <dbReference type="NCBI Taxonomy" id="113569"/>
    <lineage>
        <taxon>Bacteria</taxon>
        <taxon>Bacillati</taxon>
        <taxon>Actinomycetota</taxon>
        <taxon>Actinomycetes</taxon>
        <taxon>Cryptosporangiales</taxon>
        <taxon>Cryptosporangiaceae</taxon>
        <taxon>Cryptosporangium</taxon>
    </lineage>
</organism>
<dbReference type="EMBL" id="BAAAYN010000005">
    <property type="protein sequence ID" value="GAA3383306.1"/>
    <property type="molecule type" value="Genomic_DNA"/>
</dbReference>
<evidence type="ECO:0000259" key="1">
    <source>
        <dbReference type="PROSITE" id="PS50531"/>
    </source>
</evidence>
<dbReference type="InterPro" id="IPR002560">
    <property type="entry name" value="Transposase_DDE"/>
</dbReference>
<dbReference type="PANTHER" id="PTHR33498:SF1">
    <property type="entry name" value="TRANSPOSASE FOR INSERTION SEQUENCE ELEMENT IS1557"/>
    <property type="match status" value="1"/>
</dbReference>
<accession>A0ABP6SS18</accession>
<dbReference type="PANTHER" id="PTHR33498">
    <property type="entry name" value="TRANSPOSASE FOR INSERTION SEQUENCE ELEMENT IS1557"/>
    <property type="match status" value="1"/>
</dbReference>
<dbReference type="InterPro" id="IPR047951">
    <property type="entry name" value="Transpos_ISL3"/>
</dbReference>
<gene>
    <name evidence="2" type="ORF">GCM10020369_08680</name>
</gene>
<dbReference type="Pfam" id="PF01610">
    <property type="entry name" value="DDE_Tnp_ISL3"/>
    <property type="match status" value="2"/>
</dbReference>
<comment type="caution">
    <text evidence="2">The sequence shown here is derived from an EMBL/GenBank/DDBJ whole genome shotgun (WGS) entry which is preliminary data.</text>
</comment>
<dbReference type="NCBIfam" id="NF033550">
    <property type="entry name" value="transpos_ISL3"/>
    <property type="match status" value="1"/>
</dbReference>
<reference evidence="3" key="1">
    <citation type="journal article" date="2019" name="Int. J. Syst. Evol. Microbiol.">
        <title>The Global Catalogue of Microorganisms (GCM) 10K type strain sequencing project: providing services to taxonomists for standard genome sequencing and annotation.</title>
        <authorList>
            <consortium name="The Broad Institute Genomics Platform"/>
            <consortium name="The Broad Institute Genome Sequencing Center for Infectious Disease"/>
            <person name="Wu L."/>
            <person name="Ma J."/>
        </authorList>
    </citation>
    <scope>NUCLEOTIDE SEQUENCE [LARGE SCALE GENOMIC DNA]</scope>
    <source>
        <strain evidence="3">JCM 9458</strain>
    </source>
</reference>
<feature type="domain" description="HTH IS21-type" evidence="1">
    <location>
        <begin position="99"/>
        <end position="162"/>
    </location>
</feature>
<protein>
    <recommendedName>
        <fullName evidence="1">HTH IS21-type domain-containing protein</fullName>
    </recommendedName>
</protein>
<dbReference type="InterPro" id="IPR017894">
    <property type="entry name" value="HTH_IS21_transposase_type"/>
</dbReference>
<name>A0ABP6SS18_9ACTN</name>